<evidence type="ECO:0000259" key="6">
    <source>
        <dbReference type="PROSITE" id="PS50240"/>
    </source>
</evidence>
<dbReference type="InterPro" id="IPR001314">
    <property type="entry name" value="Peptidase_S1A"/>
</dbReference>
<evidence type="ECO:0000256" key="3">
    <source>
        <dbReference type="ARBA" id="ARBA00023180"/>
    </source>
</evidence>
<evidence type="ECO:0000313" key="7">
    <source>
        <dbReference type="EMBL" id="KAF0311211.1"/>
    </source>
</evidence>
<keyword evidence="5" id="KW-0378">Hydrolase</keyword>
<dbReference type="InterPro" id="IPR001254">
    <property type="entry name" value="Trypsin_dom"/>
</dbReference>
<keyword evidence="5 7" id="KW-0645">Protease</keyword>
<dbReference type="FunFam" id="2.40.10.10:FF:000028">
    <property type="entry name" value="Serine protease easter"/>
    <property type="match status" value="1"/>
</dbReference>
<protein>
    <submittedName>
        <fullName evidence="7">Serine protease easter</fullName>
    </submittedName>
</protein>
<dbReference type="GO" id="GO:0004252">
    <property type="term" value="F:serine-type endopeptidase activity"/>
    <property type="evidence" value="ECO:0007669"/>
    <property type="project" value="InterPro"/>
</dbReference>
<dbReference type="InterPro" id="IPR009003">
    <property type="entry name" value="Peptidase_S1_PA"/>
</dbReference>
<dbReference type="Gene3D" id="2.40.10.10">
    <property type="entry name" value="Trypsin-like serine proteases"/>
    <property type="match status" value="1"/>
</dbReference>
<dbReference type="Pfam" id="PF00089">
    <property type="entry name" value="Trypsin"/>
    <property type="match status" value="1"/>
</dbReference>
<dbReference type="AlphaFoldDB" id="A0A6A4X9X1"/>
<dbReference type="PANTHER" id="PTHR24252:SF7">
    <property type="entry name" value="HYALIN"/>
    <property type="match status" value="1"/>
</dbReference>
<keyword evidence="3" id="KW-0325">Glycoprotein</keyword>
<dbReference type="PANTHER" id="PTHR24252">
    <property type="entry name" value="ACROSIN-RELATED"/>
    <property type="match status" value="1"/>
</dbReference>
<dbReference type="EMBL" id="VIIS01000255">
    <property type="protein sequence ID" value="KAF0311211.1"/>
    <property type="molecule type" value="Genomic_DNA"/>
</dbReference>
<dbReference type="InterPro" id="IPR033116">
    <property type="entry name" value="TRYPSIN_SER"/>
</dbReference>
<keyword evidence="8" id="KW-1185">Reference proteome</keyword>
<keyword evidence="2" id="KW-1015">Disulfide bond</keyword>
<dbReference type="InterPro" id="IPR043504">
    <property type="entry name" value="Peptidase_S1_PA_chymotrypsin"/>
</dbReference>
<dbReference type="PROSITE" id="PS50240">
    <property type="entry name" value="TRYPSIN_DOM"/>
    <property type="match status" value="1"/>
</dbReference>
<gene>
    <name evidence="7" type="primary">ea_0</name>
    <name evidence="7" type="ORF">FJT64_017954</name>
</gene>
<name>A0A6A4X9X1_AMPAM</name>
<sequence>MGHLRSGNIQLLKQLVCGKARSQTLLCCPDGVAPPPPTAAPSPTADTCGITTKYQPPRVVGGEPVQAVGTFPWMVALRYDLRKMFQCGAAVIGRRWLLTAAHCVNIPGGPVGARIGDLNLYTTTDDDVPHPPQDIEVERLIRHPRYRRTFRGLNNDVALVKLRSDIEYSDIVRPICLPTKKSEVQPSGKTVIAGWGLTEHGGRDGTNVMHYAELNITDVHTCQSNYLRSRNHHVDPEQHLCATGNVTARGHVLSGCQPGDDSLDCQGGVDTCKGDSGGPLMSYEKLPQGVVRLTAVGVVSFAIGCGSPLLPGVYTRVDSYIDWIQETMAAHGGR</sequence>
<dbReference type="SMART" id="SM00020">
    <property type="entry name" value="Tryp_SPc"/>
    <property type="match status" value="1"/>
</dbReference>
<reference evidence="7 8" key="1">
    <citation type="submission" date="2019-07" db="EMBL/GenBank/DDBJ databases">
        <title>Draft genome assembly of a fouling barnacle, Amphibalanus amphitrite (Darwin, 1854): The first reference genome for Thecostraca.</title>
        <authorList>
            <person name="Kim W."/>
        </authorList>
    </citation>
    <scope>NUCLEOTIDE SEQUENCE [LARGE SCALE GENOMIC DNA]</scope>
    <source>
        <strain evidence="7">SNU_AA5</strain>
        <tissue evidence="7">Soma without cirri and trophi</tissue>
    </source>
</reference>
<dbReference type="CDD" id="cd00190">
    <property type="entry name" value="Tryp_SPc"/>
    <property type="match status" value="1"/>
</dbReference>
<accession>A0A6A4X9X1</accession>
<evidence type="ECO:0000256" key="4">
    <source>
        <dbReference type="ARBA" id="ARBA00024195"/>
    </source>
</evidence>
<comment type="similarity">
    <text evidence="4">Belongs to the peptidase S1 family. CLIP subfamily.</text>
</comment>
<dbReference type="SUPFAM" id="SSF50494">
    <property type="entry name" value="Trypsin-like serine proteases"/>
    <property type="match status" value="1"/>
</dbReference>
<dbReference type="PROSITE" id="PS00135">
    <property type="entry name" value="TRYPSIN_SER"/>
    <property type="match status" value="1"/>
</dbReference>
<proteinExistence type="inferred from homology"/>
<dbReference type="OrthoDB" id="425190at2759"/>
<evidence type="ECO:0000256" key="2">
    <source>
        <dbReference type="ARBA" id="ARBA00023157"/>
    </source>
</evidence>
<evidence type="ECO:0000256" key="5">
    <source>
        <dbReference type="RuleBase" id="RU363034"/>
    </source>
</evidence>
<comment type="caution">
    <text evidence="7">The sequence shown here is derived from an EMBL/GenBank/DDBJ whole genome shotgun (WGS) entry which is preliminary data.</text>
</comment>
<keyword evidence="5" id="KW-0720">Serine protease</keyword>
<feature type="domain" description="Peptidase S1" evidence="6">
    <location>
        <begin position="59"/>
        <end position="329"/>
    </location>
</feature>
<dbReference type="PROSITE" id="PS00134">
    <property type="entry name" value="TRYPSIN_HIS"/>
    <property type="match status" value="1"/>
</dbReference>
<dbReference type="PRINTS" id="PR00722">
    <property type="entry name" value="CHYMOTRYPSIN"/>
</dbReference>
<dbReference type="Proteomes" id="UP000440578">
    <property type="component" value="Unassembled WGS sequence"/>
</dbReference>
<evidence type="ECO:0000313" key="8">
    <source>
        <dbReference type="Proteomes" id="UP000440578"/>
    </source>
</evidence>
<dbReference type="GO" id="GO:0006508">
    <property type="term" value="P:proteolysis"/>
    <property type="evidence" value="ECO:0007669"/>
    <property type="project" value="UniProtKB-KW"/>
</dbReference>
<dbReference type="InterPro" id="IPR018114">
    <property type="entry name" value="TRYPSIN_HIS"/>
</dbReference>
<evidence type="ECO:0000256" key="1">
    <source>
        <dbReference type="ARBA" id="ARBA00022729"/>
    </source>
</evidence>
<organism evidence="7 8">
    <name type="scientific">Amphibalanus amphitrite</name>
    <name type="common">Striped barnacle</name>
    <name type="synonym">Balanus amphitrite</name>
    <dbReference type="NCBI Taxonomy" id="1232801"/>
    <lineage>
        <taxon>Eukaryota</taxon>
        <taxon>Metazoa</taxon>
        <taxon>Ecdysozoa</taxon>
        <taxon>Arthropoda</taxon>
        <taxon>Crustacea</taxon>
        <taxon>Multicrustacea</taxon>
        <taxon>Cirripedia</taxon>
        <taxon>Thoracica</taxon>
        <taxon>Thoracicalcarea</taxon>
        <taxon>Balanomorpha</taxon>
        <taxon>Balanoidea</taxon>
        <taxon>Balanidae</taxon>
        <taxon>Amphibalaninae</taxon>
        <taxon>Amphibalanus</taxon>
    </lineage>
</organism>
<keyword evidence="1" id="KW-0732">Signal</keyword>